<evidence type="ECO:0000256" key="5">
    <source>
        <dbReference type="ARBA" id="ARBA00074044"/>
    </source>
</evidence>
<dbReference type="PROSITE" id="PS00211">
    <property type="entry name" value="ABC_TRANSPORTER_1"/>
    <property type="match status" value="2"/>
</dbReference>
<dbReference type="Pfam" id="PF00005">
    <property type="entry name" value="ABC_tran"/>
    <property type="match status" value="2"/>
</dbReference>
<dbReference type="PANTHER" id="PTHR42855:SF2">
    <property type="entry name" value="DRUG RESISTANCE ABC TRANSPORTER,ATP-BINDING PROTEIN"/>
    <property type="match status" value="1"/>
</dbReference>
<keyword evidence="3 7" id="KW-0067">ATP-binding</keyword>
<evidence type="ECO:0000256" key="4">
    <source>
        <dbReference type="ARBA" id="ARBA00061551"/>
    </source>
</evidence>
<evidence type="ECO:0000259" key="6">
    <source>
        <dbReference type="PROSITE" id="PS50893"/>
    </source>
</evidence>
<sequence>MISISNVSKQYGGQILFVEASFFLGPGEKVGLVGPNGAGKSTIFRLITGEEQPDDGIVDRPKRITIGYFRQDVGDLKGRSVLAETLSGAGEAGRLGEELKDLEAKLNDHESPDFADAVERYGEVQARFQELGGYDLEARAQAILAGLGFSPAFVAGDVGNLSGGWKMRVALAQILLARPEVLLLDEPTNYLDIESILWLEGFLRDYQGAVLMTCHDRDVMNRVVKKIIEIDAGDIKSYSGDYEFYEAQRAIAAAQYEAQYERQQAMLAKEKAFIERFKARASHAAQVQSRVKKLDKIEKIEPPRRVIEKTFDFKKAARSGDDVIKVEGVAKKYGEKVVHGGTSLLVRRNERWAVMGENGSGKTTLLKMIAGGLTPDAGAVGIGASVTMGYFAQHQMEQLSADRTVIEELVAHSPTTNLGTLRSLAGAFGFHGDDHEKPIRILSGGEKARLALAKILFDAPNLLVLDEPTNHLDIVTKRALVKALATYEGTIVFVSHDRNFLRAIATRVLELSKDGPRVYGGTYDEYVSSTGREAPGMRQAQT</sequence>
<dbReference type="InterPro" id="IPR003593">
    <property type="entry name" value="AAA+_ATPase"/>
</dbReference>
<dbReference type="InterPro" id="IPR027417">
    <property type="entry name" value="P-loop_NTPase"/>
</dbReference>
<keyword evidence="2" id="KW-0547">Nucleotide-binding</keyword>
<dbReference type="FunFam" id="3.40.50.300:FF:000011">
    <property type="entry name" value="Putative ABC transporter ATP-binding component"/>
    <property type="match status" value="1"/>
</dbReference>
<feature type="domain" description="ABC transporter" evidence="6">
    <location>
        <begin position="2"/>
        <end position="257"/>
    </location>
</feature>
<gene>
    <name evidence="7" type="ORF">AKJ09_01034</name>
</gene>
<evidence type="ECO:0000256" key="3">
    <source>
        <dbReference type="ARBA" id="ARBA00022840"/>
    </source>
</evidence>
<dbReference type="RefSeq" id="WP_146645977.1">
    <property type="nucleotide sequence ID" value="NZ_CP012333.1"/>
</dbReference>
<protein>
    <recommendedName>
        <fullName evidence="5">Probable ATP-binding protein YbiT</fullName>
    </recommendedName>
</protein>
<dbReference type="InterPro" id="IPR032781">
    <property type="entry name" value="ABC_tran_Xtn"/>
</dbReference>
<dbReference type="Gene3D" id="3.40.50.300">
    <property type="entry name" value="P-loop containing nucleotide triphosphate hydrolases"/>
    <property type="match status" value="2"/>
</dbReference>
<dbReference type="GO" id="GO:0005524">
    <property type="term" value="F:ATP binding"/>
    <property type="evidence" value="ECO:0007669"/>
    <property type="project" value="UniProtKB-KW"/>
</dbReference>
<keyword evidence="8" id="KW-1185">Reference proteome</keyword>
<proteinExistence type="inferred from homology"/>
<dbReference type="KEGG" id="llu:AKJ09_01034"/>
<reference evidence="7 8" key="1">
    <citation type="submission" date="2015-08" db="EMBL/GenBank/DDBJ databases">
        <authorList>
            <person name="Babu N.S."/>
            <person name="Beckwith C.J."/>
            <person name="Beseler K.G."/>
            <person name="Brison A."/>
            <person name="Carone J.V."/>
            <person name="Caskin T.P."/>
            <person name="Diamond M."/>
            <person name="Durham M.E."/>
            <person name="Foxe J.M."/>
            <person name="Go M."/>
            <person name="Henderson B.A."/>
            <person name="Jones I.B."/>
            <person name="McGettigan J.A."/>
            <person name="Micheletti S.J."/>
            <person name="Nasrallah M.E."/>
            <person name="Ortiz D."/>
            <person name="Piller C.R."/>
            <person name="Privatt S.R."/>
            <person name="Schneider S.L."/>
            <person name="Sharp S."/>
            <person name="Smith T.C."/>
            <person name="Stanton J.D."/>
            <person name="Ullery H.E."/>
            <person name="Wilson R.J."/>
            <person name="Serrano M.G."/>
            <person name="Buck G."/>
            <person name="Lee V."/>
            <person name="Wang Y."/>
            <person name="Carvalho R."/>
            <person name="Voegtly L."/>
            <person name="Shi R."/>
            <person name="Duckworth R."/>
            <person name="Johnson A."/>
            <person name="Loviza R."/>
            <person name="Walstead R."/>
            <person name="Shah Z."/>
            <person name="Kiflezghi M."/>
            <person name="Wade K."/>
            <person name="Ball S.L."/>
            <person name="Bradley K.W."/>
            <person name="Asai D.J."/>
            <person name="Bowman C.A."/>
            <person name="Russell D.A."/>
            <person name="Pope W.H."/>
            <person name="Jacobs-Sera D."/>
            <person name="Hendrix R.W."/>
            <person name="Hatfull G.F."/>
        </authorList>
    </citation>
    <scope>NUCLEOTIDE SEQUENCE [LARGE SCALE GENOMIC DNA]</scope>
    <source>
        <strain evidence="7 8">DSM 27648</strain>
    </source>
</reference>
<keyword evidence="1" id="KW-0677">Repeat</keyword>
<dbReference type="InterPro" id="IPR017871">
    <property type="entry name" value="ABC_transporter-like_CS"/>
</dbReference>
<dbReference type="AlphaFoldDB" id="A0A0K1PLG8"/>
<feature type="domain" description="ABC transporter" evidence="6">
    <location>
        <begin position="324"/>
        <end position="538"/>
    </location>
</feature>
<dbReference type="InterPro" id="IPR051309">
    <property type="entry name" value="ABCF_ATPase"/>
</dbReference>
<dbReference type="FunFam" id="3.40.50.300:FF:000070">
    <property type="entry name" value="Putative ABC transporter ATP-binding component"/>
    <property type="match status" value="1"/>
</dbReference>
<evidence type="ECO:0000313" key="7">
    <source>
        <dbReference type="EMBL" id="AKU94370.1"/>
    </source>
</evidence>
<name>A0A0K1PLG8_9BACT</name>
<evidence type="ECO:0000256" key="1">
    <source>
        <dbReference type="ARBA" id="ARBA00022737"/>
    </source>
</evidence>
<dbReference type="GO" id="GO:0016887">
    <property type="term" value="F:ATP hydrolysis activity"/>
    <property type="evidence" value="ECO:0007669"/>
    <property type="project" value="InterPro"/>
</dbReference>
<comment type="similarity">
    <text evidence="4">Belongs to the ABC transporter superfamily. ABCF family. YbiT subfamily.</text>
</comment>
<dbReference type="PATRIC" id="fig|1391654.3.peg.1053"/>
<dbReference type="CDD" id="cd03221">
    <property type="entry name" value="ABCF_EF-3"/>
    <property type="match status" value="2"/>
</dbReference>
<evidence type="ECO:0000313" key="8">
    <source>
        <dbReference type="Proteomes" id="UP000064967"/>
    </source>
</evidence>
<dbReference type="OrthoDB" id="9762369at2"/>
<dbReference type="PANTHER" id="PTHR42855">
    <property type="entry name" value="ABC TRANSPORTER ATP-BINDING SUBUNIT"/>
    <property type="match status" value="1"/>
</dbReference>
<dbReference type="SMART" id="SM00382">
    <property type="entry name" value="AAA"/>
    <property type="match status" value="2"/>
</dbReference>
<dbReference type="PROSITE" id="PS50893">
    <property type="entry name" value="ABC_TRANSPORTER_2"/>
    <property type="match status" value="2"/>
</dbReference>
<dbReference type="Proteomes" id="UP000064967">
    <property type="component" value="Chromosome"/>
</dbReference>
<dbReference type="STRING" id="1391654.AKJ09_01034"/>
<evidence type="ECO:0000256" key="2">
    <source>
        <dbReference type="ARBA" id="ARBA00022741"/>
    </source>
</evidence>
<dbReference type="EMBL" id="CP012333">
    <property type="protein sequence ID" value="AKU94370.1"/>
    <property type="molecule type" value="Genomic_DNA"/>
</dbReference>
<dbReference type="InterPro" id="IPR003439">
    <property type="entry name" value="ABC_transporter-like_ATP-bd"/>
</dbReference>
<dbReference type="SUPFAM" id="SSF52540">
    <property type="entry name" value="P-loop containing nucleoside triphosphate hydrolases"/>
    <property type="match status" value="2"/>
</dbReference>
<organism evidence="7 8">
    <name type="scientific">Labilithrix luteola</name>
    <dbReference type="NCBI Taxonomy" id="1391654"/>
    <lineage>
        <taxon>Bacteria</taxon>
        <taxon>Pseudomonadati</taxon>
        <taxon>Myxococcota</taxon>
        <taxon>Polyangia</taxon>
        <taxon>Polyangiales</taxon>
        <taxon>Labilitrichaceae</taxon>
        <taxon>Labilithrix</taxon>
    </lineage>
</organism>
<accession>A0A0K1PLG8</accession>
<dbReference type="Pfam" id="PF12848">
    <property type="entry name" value="ABC_tran_Xtn"/>
    <property type="match status" value="1"/>
</dbReference>